<evidence type="ECO:0000313" key="1">
    <source>
        <dbReference type="EMBL" id="BAE49086.1"/>
    </source>
</evidence>
<evidence type="ECO:0000313" key="2">
    <source>
        <dbReference type="Proteomes" id="UP000007058"/>
    </source>
</evidence>
<dbReference type="EMBL" id="AP007255">
    <property type="protein sequence ID" value="BAE49086.1"/>
    <property type="molecule type" value="Genomic_DNA"/>
</dbReference>
<dbReference type="HOGENOM" id="CLU_2807326_0_0_5"/>
<reference evidence="1 2" key="1">
    <citation type="journal article" date="2005" name="DNA Res.">
        <title>Complete genome sequence of the facultative anaerobic magnetotactic bacterium Magnetospirillum sp. strain AMB-1.</title>
        <authorList>
            <person name="Matsunaga T."/>
            <person name="Okamura Y."/>
            <person name="Fukuda Y."/>
            <person name="Wahyudi A.T."/>
            <person name="Murase Y."/>
            <person name="Takeyama H."/>
        </authorList>
    </citation>
    <scope>NUCLEOTIDE SEQUENCE [LARGE SCALE GENOMIC DNA]</scope>
    <source>
        <strain evidence="2">ATCC 700264 / AMB-1</strain>
    </source>
</reference>
<proteinExistence type="predicted"/>
<dbReference type="RefSeq" id="WP_011382729.1">
    <property type="nucleotide sequence ID" value="NC_007626.1"/>
</dbReference>
<dbReference type="STRING" id="342108.amb0282"/>
<keyword evidence="2" id="KW-1185">Reference proteome</keyword>
<name>Q2WAN9_PARM1</name>
<gene>
    <name evidence="1" type="ordered locus">amb0282</name>
</gene>
<accession>Q2WAN9</accession>
<dbReference type="Proteomes" id="UP000007058">
    <property type="component" value="Chromosome"/>
</dbReference>
<dbReference type="OrthoDB" id="7363284at2"/>
<protein>
    <submittedName>
        <fullName evidence="1">Uncharacterized protein</fullName>
    </submittedName>
</protein>
<sequence>MHTLPGANGGNDTLGDDILDELEGEALVILEHPDQHAAITVNMARKTLQIVQRLRSGPNSGALGQPA</sequence>
<dbReference type="KEGG" id="mag:amb0282"/>
<organism evidence="1 2">
    <name type="scientific">Paramagnetospirillum magneticum (strain ATCC 700264 / AMB-1)</name>
    <name type="common">Magnetospirillum magneticum</name>
    <dbReference type="NCBI Taxonomy" id="342108"/>
    <lineage>
        <taxon>Bacteria</taxon>
        <taxon>Pseudomonadati</taxon>
        <taxon>Pseudomonadota</taxon>
        <taxon>Alphaproteobacteria</taxon>
        <taxon>Rhodospirillales</taxon>
        <taxon>Magnetospirillaceae</taxon>
        <taxon>Paramagnetospirillum</taxon>
    </lineage>
</organism>
<dbReference type="AlphaFoldDB" id="Q2WAN9"/>